<dbReference type="EMBL" id="QGNW01000002">
    <property type="protein sequence ID" value="RVX22768.1"/>
    <property type="molecule type" value="Genomic_DNA"/>
</dbReference>
<evidence type="ECO:0000313" key="2">
    <source>
        <dbReference type="Proteomes" id="UP000288805"/>
    </source>
</evidence>
<dbReference type="Proteomes" id="UP000288805">
    <property type="component" value="Unassembled WGS sequence"/>
</dbReference>
<reference evidence="1 2" key="1">
    <citation type="journal article" date="2018" name="PLoS Genet.">
        <title>Population sequencing reveals clonal diversity and ancestral inbreeding in the grapevine cultivar Chardonnay.</title>
        <authorList>
            <person name="Roach M.J."/>
            <person name="Johnson D.L."/>
            <person name="Bohlmann J."/>
            <person name="van Vuuren H.J."/>
            <person name="Jones S.J."/>
            <person name="Pretorius I.S."/>
            <person name="Schmidt S.A."/>
            <person name="Borneman A.R."/>
        </authorList>
    </citation>
    <scope>NUCLEOTIDE SEQUENCE [LARGE SCALE GENOMIC DNA]</scope>
    <source>
        <strain evidence="2">cv. Chardonnay</strain>
        <tissue evidence="1">Leaf</tissue>
    </source>
</reference>
<name>A0A438KNK1_VITVI</name>
<protein>
    <submittedName>
        <fullName evidence="1">Uncharacterized protein</fullName>
    </submittedName>
</protein>
<accession>A0A438KNK1</accession>
<evidence type="ECO:0000313" key="1">
    <source>
        <dbReference type="EMBL" id="RVX22768.1"/>
    </source>
</evidence>
<organism evidence="1 2">
    <name type="scientific">Vitis vinifera</name>
    <name type="common">Grape</name>
    <dbReference type="NCBI Taxonomy" id="29760"/>
    <lineage>
        <taxon>Eukaryota</taxon>
        <taxon>Viridiplantae</taxon>
        <taxon>Streptophyta</taxon>
        <taxon>Embryophyta</taxon>
        <taxon>Tracheophyta</taxon>
        <taxon>Spermatophyta</taxon>
        <taxon>Magnoliopsida</taxon>
        <taxon>eudicotyledons</taxon>
        <taxon>Gunneridae</taxon>
        <taxon>Pentapetalae</taxon>
        <taxon>rosids</taxon>
        <taxon>Vitales</taxon>
        <taxon>Vitaceae</taxon>
        <taxon>Viteae</taxon>
        <taxon>Vitis</taxon>
    </lineage>
</organism>
<sequence>MVCATKLYSNQVSCLTAVENLFDSQWLVNSFQGRSFCLQGLLPEVKFVYLLLLCQDETGRFNFAFRTYTL</sequence>
<dbReference type="AlphaFoldDB" id="A0A438KNK1"/>
<gene>
    <name evidence="1" type="ORF">CK203_008104</name>
</gene>
<proteinExistence type="predicted"/>
<comment type="caution">
    <text evidence="1">The sequence shown here is derived from an EMBL/GenBank/DDBJ whole genome shotgun (WGS) entry which is preliminary data.</text>
</comment>